<feature type="non-terminal residue" evidence="1">
    <location>
        <position position="1"/>
    </location>
</feature>
<reference evidence="1" key="2">
    <citation type="submission" date="2023-05" db="EMBL/GenBank/DDBJ databases">
        <authorList>
            <person name="Fouks B."/>
        </authorList>
    </citation>
    <scope>NUCLEOTIDE SEQUENCE</scope>
    <source>
        <strain evidence="1">Stay&amp;Tobe</strain>
        <tissue evidence="1">Testes</tissue>
    </source>
</reference>
<gene>
    <name evidence="1" type="ORF">L9F63_008476</name>
</gene>
<keyword evidence="2" id="KW-1185">Reference proteome</keyword>
<evidence type="ECO:0000313" key="1">
    <source>
        <dbReference type="EMBL" id="KAJ9574143.1"/>
    </source>
</evidence>
<dbReference type="EMBL" id="JASPKZ010010653">
    <property type="protein sequence ID" value="KAJ9574143.1"/>
    <property type="molecule type" value="Genomic_DNA"/>
</dbReference>
<dbReference type="AlphaFoldDB" id="A0AAD7Z568"/>
<reference evidence="1" key="1">
    <citation type="journal article" date="2023" name="IScience">
        <title>Live-bearing cockroach genome reveals convergent evolutionary mechanisms linked to viviparity in insects and beyond.</title>
        <authorList>
            <person name="Fouks B."/>
            <person name="Harrison M.C."/>
            <person name="Mikhailova A.A."/>
            <person name="Marchal E."/>
            <person name="English S."/>
            <person name="Carruthers M."/>
            <person name="Jennings E.C."/>
            <person name="Chiamaka E.L."/>
            <person name="Frigard R.A."/>
            <person name="Pippel M."/>
            <person name="Attardo G.M."/>
            <person name="Benoit J.B."/>
            <person name="Bornberg-Bauer E."/>
            <person name="Tobe S.S."/>
        </authorList>
    </citation>
    <scope>NUCLEOTIDE SEQUENCE</scope>
    <source>
        <strain evidence="1">Stay&amp;Tobe</strain>
    </source>
</reference>
<dbReference type="Proteomes" id="UP001233999">
    <property type="component" value="Unassembled WGS sequence"/>
</dbReference>
<feature type="non-terminal residue" evidence="1">
    <location>
        <position position="180"/>
    </location>
</feature>
<organism evidence="1 2">
    <name type="scientific">Diploptera punctata</name>
    <name type="common">Pacific beetle cockroach</name>
    <dbReference type="NCBI Taxonomy" id="6984"/>
    <lineage>
        <taxon>Eukaryota</taxon>
        <taxon>Metazoa</taxon>
        <taxon>Ecdysozoa</taxon>
        <taxon>Arthropoda</taxon>
        <taxon>Hexapoda</taxon>
        <taxon>Insecta</taxon>
        <taxon>Pterygota</taxon>
        <taxon>Neoptera</taxon>
        <taxon>Polyneoptera</taxon>
        <taxon>Dictyoptera</taxon>
        <taxon>Blattodea</taxon>
        <taxon>Blaberoidea</taxon>
        <taxon>Blaberidae</taxon>
        <taxon>Diplopterinae</taxon>
        <taxon>Diploptera</taxon>
    </lineage>
</organism>
<protein>
    <submittedName>
        <fullName evidence="1">Uncharacterized protein</fullName>
    </submittedName>
</protein>
<comment type="caution">
    <text evidence="1">The sequence shown here is derived from an EMBL/GenBank/DDBJ whole genome shotgun (WGS) entry which is preliminary data.</text>
</comment>
<accession>A0AAD7Z568</accession>
<evidence type="ECO:0000313" key="2">
    <source>
        <dbReference type="Proteomes" id="UP001233999"/>
    </source>
</evidence>
<proteinExistence type="predicted"/>
<sequence>KCILRFVESCHVALPQISGKVLKIHSYLKTVIDKTIVSVIMVVAISNTFKVRYTEFTSLSSSFIEAVPLRKKYDYKARAEPSKLRPAGHIRPAMAFRMARHSHFDKFDGDERTEKANELLSKVMAQQQLLIQGEVISVRDQLHNQLLARPIKNGSDFYRRSLRPKYFLTTFDHRHIVIIA</sequence>
<name>A0AAD7Z568_DIPPU</name>